<evidence type="ECO:0000259" key="1">
    <source>
        <dbReference type="Pfam" id="PF00501"/>
    </source>
</evidence>
<dbReference type="SUPFAM" id="SSF56801">
    <property type="entry name" value="Acetyl-CoA synthetase-like"/>
    <property type="match status" value="1"/>
</dbReference>
<dbReference type="EMBL" id="UINC01183375">
    <property type="protein sequence ID" value="SVD94110.1"/>
    <property type="molecule type" value="Genomic_DNA"/>
</dbReference>
<name>A0A382ZFM3_9ZZZZ</name>
<accession>A0A382ZFM3</accession>
<sequence>MTKSSVDQRTVFDFRAMAQHVELRATTGSQTLPWFATSYQEPEVFFGELFEHFSLRTQNSTKSRLGEYFDFYQDLVTRNVGQDLTAFIWYDSAGTKRMLSFDELHRRSSILGAHWIELGVGQGDCVCIVAPVVDDYVVALMTAFRLGLIVSVLEPRGRTFLRNRLAALAPDFVACTSA</sequence>
<feature type="non-terminal residue" evidence="2">
    <location>
        <position position="178"/>
    </location>
</feature>
<protein>
    <recommendedName>
        <fullName evidence="1">AMP-dependent synthetase/ligase domain-containing protein</fullName>
    </recommendedName>
</protein>
<dbReference type="InterPro" id="IPR042099">
    <property type="entry name" value="ANL_N_sf"/>
</dbReference>
<organism evidence="2">
    <name type="scientific">marine metagenome</name>
    <dbReference type="NCBI Taxonomy" id="408172"/>
    <lineage>
        <taxon>unclassified sequences</taxon>
        <taxon>metagenomes</taxon>
        <taxon>ecological metagenomes</taxon>
    </lineage>
</organism>
<gene>
    <name evidence="2" type="ORF">METZ01_LOCUS446964</name>
</gene>
<evidence type="ECO:0000313" key="2">
    <source>
        <dbReference type="EMBL" id="SVD94110.1"/>
    </source>
</evidence>
<feature type="domain" description="AMP-dependent synthetase/ligase" evidence="1">
    <location>
        <begin position="82"/>
        <end position="156"/>
    </location>
</feature>
<dbReference type="AlphaFoldDB" id="A0A382ZFM3"/>
<reference evidence="2" key="1">
    <citation type="submission" date="2018-05" db="EMBL/GenBank/DDBJ databases">
        <authorList>
            <person name="Lanie J.A."/>
            <person name="Ng W.-L."/>
            <person name="Kazmierczak K.M."/>
            <person name="Andrzejewski T.M."/>
            <person name="Davidsen T.M."/>
            <person name="Wayne K.J."/>
            <person name="Tettelin H."/>
            <person name="Glass J.I."/>
            <person name="Rusch D."/>
            <person name="Podicherti R."/>
            <person name="Tsui H.-C.T."/>
            <person name="Winkler M.E."/>
        </authorList>
    </citation>
    <scope>NUCLEOTIDE SEQUENCE</scope>
</reference>
<dbReference type="Pfam" id="PF00501">
    <property type="entry name" value="AMP-binding"/>
    <property type="match status" value="1"/>
</dbReference>
<dbReference type="InterPro" id="IPR000873">
    <property type="entry name" value="AMP-dep_synth/lig_dom"/>
</dbReference>
<proteinExistence type="predicted"/>
<dbReference type="Gene3D" id="3.40.50.12780">
    <property type="entry name" value="N-terminal domain of ligase-like"/>
    <property type="match status" value="1"/>
</dbReference>